<accession>A0AA39QSJ4</accession>
<name>A0AA39QSJ4_9LECA</name>
<reference evidence="1" key="1">
    <citation type="submission" date="2023-03" db="EMBL/GenBank/DDBJ databases">
        <title>Complete genome of Cladonia borealis.</title>
        <authorList>
            <person name="Park H."/>
        </authorList>
    </citation>
    <scope>NUCLEOTIDE SEQUENCE</scope>
    <source>
        <strain evidence="1">ANT050790</strain>
    </source>
</reference>
<comment type="caution">
    <text evidence="1">The sequence shown here is derived from an EMBL/GenBank/DDBJ whole genome shotgun (WGS) entry which is preliminary data.</text>
</comment>
<gene>
    <name evidence="1" type="ORF">JMJ35_009452</name>
</gene>
<evidence type="ECO:0008006" key="3">
    <source>
        <dbReference type="Google" id="ProtNLM"/>
    </source>
</evidence>
<sequence length="361" mass="40825">MSAGFGWSLSDVRLLALYAGKVYSALKEESGSAAEYQQATTTLSSLQTVLEQIQFGLKATDPSFRNALKAQLLNPTNSIASFNTKLIEKYGDKLNSHAPSARHHGMWPKVRWAFSAAEDLKRFWMELARHLEIVKLLILSETKVEVAQIHSKVTQNLLEFHRTEQQLQSLHAEIHKGRVSSEVAIADVHRICQSNGSSIRENQPVDALLATDIHKRLAENDRNRPDIAAALTELASRMPLNSLWVEKDSIAAPGLVSEGVSERDNVLATIQDLHCLMKELIGRDERHESQYTEIQNRINELQRVSKDWALEPAELSKEKRYMVWKSRNNMTKQLIGGIDIASAKLEDRSEVAHHYFVWDNN</sequence>
<protein>
    <recommendedName>
        <fullName evidence="3">Fungal N-terminal domain-containing protein</fullName>
    </recommendedName>
</protein>
<dbReference type="AlphaFoldDB" id="A0AA39QSJ4"/>
<evidence type="ECO:0000313" key="1">
    <source>
        <dbReference type="EMBL" id="KAK0508368.1"/>
    </source>
</evidence>
<proteinExistence type="predicted"/>
<dbReference type="PANTHER" id="PTHR38886:SF1">
    <property type="entry name" value="NACHT-NTPASE AND P-LOOP NTPASES N-TERMINAL DOMAIN-CONTAINING PROTEIN"/>
    <property type="match status" value="1"/>
</dbReference>
<keyword evidence="2" id="KW-1185">Reference proteome</keyword>
<evidence type="ECO:0000313" key="2">
    <source>
        <dbReference type="Proteomes" id="UP001166286"/>
    </source>
</evidence>
<dbReference type="Proteomes" id="UP001166286">
    <property type="component" value="Unassembled WGS sequence"/>
</dbReference>
<dbReference type="EMBL" id="JAFEKC020000021">
    <property type="protein sequence ID" value="KAK0508368.1"/>
    <property type="molecule type" value="Genomic_DNA"/>
</dbReference>
<organism evidence="1 2">
    <name type="scientific">Cladonia borealis</name>
    <dbReference type="NCBI Taxonomy" id="184061"/>
    <lineage>
        <taxon>Eukaryota</taxon>
        <taxon>Fungi</taxon>
        <taxon>Dikarya</taxon>
        <taxon>Ascomycota</taxon>
        <taxon>Pezizomycotina</taxon>
        <taxon>Lecanoromycetes</taxon>
        <taxon>OSLEUM clade</taxon>
        <taxon>Lecanoromycetidae</taxon>
        <taxon>Lecanorales</taxon>
        <taxon>Lecanorineae</taxon>
        <taxon>Cladoniaceae</taxon>
        <taxon>Cladonia</taxon>
    </lineage>
</organism>
<dbReference type="PANTHER" id="PTHR38886">
    <property type="entry name" value="SESA DOMAIN-CONTAINING PROTEIN"/>
    <property type="match status" value="1"/>
</dbReference>